<dbReference type="InterPro" id="IPR001155">
    <property type="entry name" value="OxRdtase_FMN_N"/>
</dbReference>
<dbReference type="Pfam" id="PF00724">
    <property type="entry name" value="Oxidored_FMN"/>
    <property type="match status" value="1"/>
</dbReference>
<feature type="domain" description="NADH:flavin oxidoreductase/NADH oxidase N-terminal" evidence="1">
    <location>
        <begin position="8"/>
        <end position="90"/>
    </location>
</feature>
<name>A0A0W0FQS0_MONRR</name>
<dbReference type="SUPFAM" id="SSF51395">
    <property type="entry name" value="FMN-linked oxidoreductases"/>
    <property type="match status" value="1"/>
</dbReference>
<sequence>MAIATKSKLFQPIKVGDMQLKHRAVLAPLTRKRADDKHVPLPIVKEYYTQRASQPGTLLITEATFIHPKAGGYANVPGIWSDAQIQTWKEASPTKFSPLQTRYTPKAPSSIFNFGHSVVQPILTNSDPKILHTPSYPHPTFPWRVTIMKLHVL</sequence>
<dbReference type="InterPro" id="IPR013785">
    <property type="entry name" value="Aldolase_TIM"/>
</dbReference>
<protein>
    <recommendedName>
        <fullName evidence="1">NADH:flavin oxidoreductase/NADH oxidase N-terminal domain-containing protein</fullName>
    </recommendedName>
</protein>
<comment type="caution">
    <text evidence="2">The sequence shown here is derived from an EMBL/GenBank/DDBJ whole genome shotgun (WGS) entry which is preliminary data.</text>
</comment>
<dbReference type="Gene3D" id="3.20.20.70">
    <property type="entry name" value="Aldolase class I"/>
    <property type="match status" value="1"/>
</dbReference>
<dbReference type="AlphaFoldDB" id="A0A0W0FQS0"/>
<dbReference type="InterPro" id="IPR045247">
    <property type="entry name" value="Oye-like"/>
</dbReference>
<evidence type="ECO:0000313" key="2">
    <source>
        <dbReference type="EMBL" id="KTB38704.1"/>
    </source>
</evidence>
<dbReference type="Proteomes" id="UP000054988">
    <property type="component" value="Unassembled WGS sequence"/>
</dbReference>
<dbReference type="PANTHER" id="PTHR22893:SF91">
    <property type="entry name" value="NADPH DEHYDROGENASE 2-RELATED"/>
    <property type="match status" value="1"/>
</dbReference>
<evidence type="ECO:0000313" key="3">
    <source>
        <dbReference type="Proteomes" id="UP000054988"/>
    </source>
</evidence>
<accession>A0A0W0FQS0</accession>
<dbReference type="EMBL" id="LATX01001734">
    <property type="protein sequence ID" value="KTB38704.1"/>
    <property type="molecule type" value="Genomic_DNA"/>
</dbReference>
<proteinExistence type="predicted"/>
<reference evidence="2 3" key="1">
    <citation type="submission" date="2015-12" db="EMBL/GenBank/DDBJ databases">
        <title>Draft genome sequence of Moniliophthora roreri, the causal agent of frosty pod rot of cacao.</title>
        <authorList>
            <person name="Aime M.C."/>
            <person name="Diaz-Valderrama J.R."/>
            <person name="Kijpornyongpan T."/>
            <person name="Phillips-Mora W."/>
        </authorList>
    </citation>
    <scope>NUCLEOTIDE SEQUENCE [LARGE SCALE GENOMIC DNA]</scope>
    <source>
        <strain evidence="2 3">MCA 2952</strain>
    </source>
</reference>
<dbReference type="PANTHER" id="PTHR22893">
    <property type="entry name" value="NADH OXIDOREDUCTASE-RELATED"/>
    <property type="match status" value="1"/>
</dbReference>
<organism evidence="2 3">
    <name type="scientific">Moniliophthora roreri</name>
    <name type="common">Frosty pod rot fungus</name>
    <name type="synonym">Monilia roreri</name>
    <dbReference type="NCBI Taxonomy" id="221103"/>
    <lineage>
        <taxon>Eukaryota</taxon>
        <taxon>Fungi</taxon>
        <taxon>Dikarya</taxon>
        <taxon>Basidiomycota</taxon>
        <taxon>Agaricomycotina</taxon>
        <taxon>Agaricomycetes</taxon>
        <taxon>Agaricomycetidae</taxon>
        <taxon>Agaricales</taxon>
        <taxon>Marasmiineae</taxon>
        <taxon>Marasmiaceae</taxon>
        <taxon>Moniliophthora</taxon>
    </lineage>
</organism>
<gene>
    <name evidence="2" type="ORF">WG66_8709</name>
</gene>
<dbReference type="GO" id="GO:0003959">
    <property type="term" value="F:NADPH dehydrogenase activity"/>
    <property type="evidence" value="ECO:0007669"/>
    <property type="project" value="TreeGrafter"/>
</dbReference>
<evidence type="ECO:0000259" key="1">
    <source>
        <dbReference type="Pfam" id="PF00724"/>
    </source>
</evidence>
<dbReference type="GO" id="GO:0010181">
    <property type="term" value="F:FMN binding"/>
    <property type="evidence" value="ECO:0007669"/>
    <property type="project" value="InterPro"/>
</dbReference>